<dbReference type="InterPro" id="IPR039426">
    <property type="entry name" value="TonB-dep_rcpt-like"/>
</dbReference>
<dbReference type="InterPro" id="IPR023996">
    <property type="entry name" value="TonB-dep_OMP_SusC/RagA"/>
</dbReference>
<dbReference type="InterPro" id="IPR036942">
    <property type="entry name" value="Beta-barrel_TonB_sf"/>
</dbReference>
<dbReference type="Proteomes" id="UP000059542">
    <property type="component" value="Chromosome"/>
</dbReference>
<evidence type="ECO:0000256" key="1">
    <source>
        <dbReference type="ARBA" id="ARBA00004571"/>
    </source>
</evidence>
<keyword evidence="5 7" id="KW-0472">Membrane</keyword>
<evidence type="ECO:0000256" key="2">
    <source>
        <dbReference type="ARBA" id="ARBA00022448"/>
    </source>
</evidence>
<keyword evidence="10" id="KW-1185">Reference proteome</keyword>
<evidence type="ECO:0000313" key="9">
    <source>
        <dbReference type="EMBL" id="ALW86626.1"/>
    </source>
</evidence>
<dbReference type="AlphaFoldDB" id="A0A0U4C6P9"/>
<dbReference type="PROSITE" id="PS52016">
    <property type="entry name" value="TONB_DEPENDENT_REC_3"/>
    <property type="match status" value="1"/>
</dbReference>
<comment type="similarity">
    <text evidence="7">Belongs to the TonB-dependent receptor family.</text>
</comment>
<dbReference type="InterPro" id="IPR008969">
    <property type="entry name" value="CarboxyPept-like_regulatory"/>
</dbReference>
<dbReference type="Gene3D" id="2.170.130.10">
    <property type="entry name" value="TonB-dependent receptor, plug domain"/>
    <property type="match status" value="1"/>
</dbReference>
<evidence type="ECO:0000313" key="10">
    <source>
        <dbReference type="Proteomes" id="UP000059542"/>
    </source>
</evidence>
<keyword evidence="6 7" id="KW-0998">Cell outer membrane</keyword>
<evidence type="ECO:0000256" key="5">
    <source>
        <dbReference type="ARBA" id="ARBA00023136"/>
    </source>
</evidence>
<gene>
    <name evidence="9" type="ORF">AUC43_17000</name>
</gene>
<dbReference type="Gene3D" id="2.60.40.1120">
    <property type="entry name" value="Carboxypeptidase-like, regulatory domain"/>
    <property type="match status" value="1"/>
</dbReference>
<keyword evidence="4 7" id="KW-0812">Transmembrane</keyword>
<dbReference type="GO" id="GO:0009279">
    <property type="term" value="C:cell outer membrane"/>
    <property type="evidence" value="ECO:0007669"/>
    <property type="project" value="UniProtKB-SubCell"/>
</dbReference>
<protein>
    <recommendedName>
        <fullName evidence="8">TonB-dependent receptor plug domain-containing protein</fullName>
    </recommendedName>
</protein>
<evidence type="ECO:0000259" key="8">
    <source>
        <dbReference type="Pfam" id="PF07715"/>
    </source>
</evidence>
<comment type="subcellular location">
    <subcellularLocation>
        <location evidence="1 7">Cell outer membrane</location>
        <topology evidence="1 7">Multi-pass membrane protein</topology>
    </subcellularLocation>
</comment>
<reference evidence="9 10" key="1">
    <citation type="submission" date="2015-12" db="EMBL/GenBank/DDBJ databases">
        <authorList>
            <person name="Shamseldin A."/>
            <person name="Moawad H."/>
            <person name="Abd El-Rahim W.M."/>
            <person name="Sadowsky M.J."/>
        </authorList>
    </citation>
    <scope>NUCLEOTIDE SEQUENCE [LARGE SCALE GENOMIC DNA]</scope>
    <source>
        <strain evidence="9 10">DG5B</strain>
    </source>
</reference>
<keyword evidence="3 7" id="KW-1134">Transmembrane beta strand</keyword>
<dbReference type="SUPFAM" id="SSF56935">
    <property type="entry name" value="Porins"/>
    <property type="match status" value="1"/>
</dbReference>
<dbReference type="NCBIfam" id="TIGR04057">
    <property type="entry name" value="SusC_RagA_signa"/>
    <property type="match status" value="1"/>
</dbReference>
<keyword evidence="2 7" id="KW-0813">Transport</keyword>
<sequence length="1036" mass="111812">MGAGFLLAGGLVPTSAWAQVGRTVTGKITSDKGEALPGVTVLVKGTTNGATTNADGVYTLTVPEGQNTLVISSIGFERKEVPIGASGPTDVRLAPEAQTLNEVQVVGYGVQKKSQVTGAISSVSEEQLRDVPVANVGQALQGRAAGVTIASSSTTPGQAPVIRIRGNRSFSGSNDPLLVVDGVPFDGSLNDLNPDDLTSVEVLKDASSTAIYGARGANGVILITTRRGKAGAPKATYSGYYGVKKAYGLYDVQNGQQYYNYRLEAYRAQNPGYDPNTATSFLTADERANYAAGKSTDYQSLMYRNGHIQNHVLGLSGGTEQTQYSASLGYYDETGIVPVQRFQRYSLRGTLDQKIGGRVKVGLNTLNTFNRADDPNINILYSIITTSPLASPYDANGIPILYPNTDTGMSNPLTLYTTDAHKDQNRRVRTFNSLYGQVNILKGLDYRLNLGLDVRSENNGNFFASLTPQNGGGPATAGRSTSLAFNLLAENILTYNRTFGQHDLNFTGLYSAQEFRTDNFGTGVRNLPTNYQLDNNLGAGSPTNAFSGQQQWDIVSFMGRVNYAFANKYSATLTLRTDGSSRLAPGNKYKSFPSAAVAWNVANEDFLKDYSWVNTLKLRASYGRVGSTAVNPYQTLGSLQSGIGAGYYNFGPTGAVGVVPSSIPNPNLGWEYTATTNFGLDFGFLENRLSGSVEVYQQRTSDLLLPDALPTSSGYGSFVRNAGETQNRGLEVSLSTANVRSKQEGGFEWSTDWNFTVNREKVLSLARGKDAQGNERSDVGNQRFIGQPLYVIYDYKKIGIWQTSEADEAKKYGSKPGQIKVEDLDKNGVINANDRQIIGSRQPKFEAGLTNRFRFKGFDLNVVALTRVGATVVDPTLFGPAYFATNTGRRNQVNLNYWTASNPTNDYPQPDQSARATEWPTYGQTLAYLSGTFVKVRSIDLGYTIPSAWATKAFMSSARIYLQVQNPLIWAKAQYFKDNKAIDPDALSYSSRFNAGNPGGIEFTGGNPNSSSAGLAGVGVNYPVTRAFIAGINVGF</sequence>
<dbReference type="InterPro" id="IPR012910">
    <property type="entry name" value="Plug_dom"/>
</dbReference>
<dbReference type="Pfam" id="PF07715">
    <property type="entry name" value="Plug"/>
    <property type="match status" value="1"/>
</dbReference>
<evidence type="ECO:0000256" key="4">
    <source>
        <dbReference type="ARBA" id="ARBA00022692"/>
    </source>
</evidence>
<dbReference type="EMBL" id="CP013909">
    <property type="protein sequence ID" value="ALW86626.1"/>
    <property type="molecule type" value="Genomic_DNA"/>
</dbReference>
<dbReference type="Gene3D" id="2.40.170.20">
    <property type="entry name" value="TonB-dependent receptor, beta-barrel domain"/>
    <property type="match status" value="1"/>
</dbReference>
<dbReference type="Pfam" id="PF13715">
    <property type="entry name" value="CarbopepD_reg_2"/>
    <property type="match status" value="1"/>
</dbReference>
<dbReference type="NCBIfam" id="TIGR04056">
    <property type="entry name" value="OMP_RagA_SusC"/>
    <property type="match status" value="1"/>
</dbReference>
<dbReference type="FunFam" id="2.170.130.10:FF:000008">
    <property type="entry name" value="SusC/RagA family TonB-linked outer membrane protein"/>
    <property type="match status" value="1"/>
</dbReference>
<organism evidence="9 10">
    <name type="scientific">Hymenobacter sedentarius</name>
    <dbReference type="NCBI Taxonomy" id="1411621"/>
    <lineage>
        <taxon>Bacteria</taxon>
        <taxon>Pseudomonadati</taxon>
        <taxon>Bacteroidota</taxon>
        <taxon>Cytophagia</taxon>
        <taxon>Cytophagales</taxon>
        <taxon>Hymenobacteraceae</taxon>
        <taxon>Hymenobacter</taxon>
    </lineage>
</organism>
<accession>A0A0U4C6P9</accession>
<dbReference type="KEGG" id="hyg:AUC43_17000"/>
<dbReference type="InterPro" id="IPR023997">
    <property type="entry name" value="TonB-dep_OMP_SusC/RagA_CS"/>
</dbReference>
<dbReference type="InterPro" id="IPR037066">
    <property type="entry name" value="Plug_dom_sf"/>
</dbReference>
<evidence type="ECO:0000256" key="3">
    <source>
        <dbReference type="ARBA" id="ARBA00022452"/>
    </source>
</evidence>
<name>A0A0U4C6P9_9BACT</name>
<proteinExistence type="inferred from homology"/>
<evidence type="ECO:0000256" key="7">
    <source>
        <dbReference type="PROSITE-ProRule" id="PRU01360"/>
    </source>
</evidence>
<dbReference type="SUPFAM" id="SSF49464">
    <property type="entry name" value="Carboxypeptidase regulatory domain-like"/>
    <property type="match status" value="1"/>
</dbReference>
<evidence type="ECO:0000256" key="6">
    <source>
        <dbReference type="ARBA" id="ARBA00023237"/>
    </source>
</evidence>
<feature type="domain" description="TonB-dependent receptor plug" evidence="8">
    <location>
        <begin position="113"/>
        <end position="220"/>
    </location>
</feature>
<dbReference type="STRING" id="1411621.AUC43_17000"/>